<proteinExistence type="predicted"/>
<protein>
    <submittedName>
        <fullName evidence="1">Uncharacterized protein</fullName>
    </submittedName>
</protein>
<gene>
    <name evidence="1" type="ORF">SCABRO_02456</name>
</gene>
<evidence type="ECO:0000313" key="2">
    <source>
        <dbReference type="Proteomes" id="UP000030652"/>
    </source>
</evidence>
<organism evidence="1 2">
    <name type="scientific">Candidatus Scalindua brodae</name>
    <dbReference type="NCBI Taxonomy" id="237368"/>
    <lineage>
        <taxon>Bacteria</taxon>
        <taxon>Pseudomonadati</taxon>
        <taxon>Planctomycetota</taxon>
        <taxon>Candidatus Brocadiia</taxon>
        <taxon>Candidatus Brocadiales</taxon>
        <taxon>Candidatus Scalinduaceae</taxon>
        <taxon>Candidatus Scalindua</taxon>
    </lineage>
</organism>
<comment type="caution">
    <text evidence="1">The sequence shown here is derived from an EMBL/GenBank/DDBJ whole genome shotgun (WGS) entry which is preliminary data.</text>
</comment>
<reference evidence="1 2" key="1">
    <citation type="submission" date="2014-10" db="EMBL/GenBank/DDBJ databases">
        <title>Draft genome of anammox bacterium scalindua brodae, obtained using differential coverage binning of sequence data from two enrichment reactors.</title>
        <authorList>
            <person name="Speth D.R."/>
            <person name="Russ L."/>
            <person name="Kartal B."/>
            <person name="Op den Camp H.J."/>
            <person name="Dutilh B.E."/>
            <person name="Jetten M.S."/>
        </authorList>
    </citation>
    <scope>NUCLEOTIDE SEQUENCE [LARGE SCALE GENOMIC DNA]</scope>
    <source>
        <strain evidence="1">RU1</strain>
    </source>
</reference>
<sequence length="70" mass="8391">MRISNLTRTIPFKHILIFAGLVVDQYIVKTDKDLKRVKIKASDNKRIGDQIKICQNYSFRNYRGFDIFYY</sequence>
<dbReference type="EMBL" id="JRYO01000175">
    <property type="protein sequence ID" value="KHE91801.1"/>
    <property type="molecule type" value="Genomic_DNA"/>
</dbReference>
<evidence type="ECO:0000313" key="1">
    <source>
        <dbReference type="EMBL" id="KHE91801.1"/>
    </source>
</evidence>
<dbReference type="Proteomes" id="UP000030652">
    <property type="component" value="Unassembled WGS sequence"/>
</dbReference>
<accession>A0A0B0EID5</accession>
<dbReference type="AlphaFoldDB" id="A0A0B0EID5"/>
<name>A0A0B0EID5_9BACT</name>